<dbReference type="Proteomes" id="UP000642920">
    <property type="component" value="Unassembled WGS sequence"/>
</dbReference>
<gene>
    <name evidence="1" type="ORF">JKP34_08755</name>
</gene>
<comment type="caution">
    <text evidence="1">The sequence shown here is derived from an EMBL/GenBank/DDBJ whole genome shotgun (WGS) entry which is preliminary data.</text>
</comment>
<reference evidence="1" key="1">
    <citation type="submission" date="2021-01" db="EMBL/GenBank/DDBJ databases">
        <title>Marivirga sp. nov., isolated from intertidal surface sediments.</title>
        <authorList>
            <person name="Zhang M."/>
        </authorList>
    </citation>
    <scope>NUCLEOTIDE SEQUENCE</scope>
    <source>
        <strain evidence="1">SM1354</strain>
    </source>
</reference>
<sequence>MKWCITYIVVVGLISILLTNNLYAQQMCLEVESSSVQIPDSIIVIPNSITINNSLASKEDFQFNNGLLILKEDNRLKRVCFDYLKKRTEFVKPVLSANLYDSTVLFKPQFINEQEHKNTQELLGLDGIEIEGAFLRSVSGGQNRGAYMHSAMDLKLTGQLSDDLYLNATLTDQQLPFEPEGNTQRLQDFDRVNIQLIHDNWTLQGGDIGIRSAKDFNFLRYDRLVQGVGISTPRLTLDSTGSSSTSVVSSISRSKVGTQTLKPIEGVLGPYRIEGPQNEPFIFLIAGSERVYLNGELLKRGLEHDYIIDYNAAEITFNASLYISKFSQILIEFEYSDQQFGRNVTALDHHQTIGNLKVRVGYFQENDNINNPLTDLSQAEMESLANAETSLGYGYIEAIDSATFVENKVLYEKNDTLINSEQITYYRYSRNKDATLYNINFSFVGEGNGNYIISSSNTNQKIYEWIAPSDGKSVGNYAPVRKIALPQQRKLLNIGASYQFKNQDELSFDYAKSEQTRNRFNPEHTQIDGNAFIIGYESGEKKIGNDNPLSIKYGISYEYLDSAFQPIQNFRALDFNREWGVNQSGQYQAGEEQLLSGNLNVTFHNNRIEYTNSLREKLGEINLNGTQQSISYAHTGDFAVQSSLYSMSSKSKVLNNDWKKAFAQITYNKWAISPGYIFDFQRHSQVKEDSIQLSFQNYYSQEAFLQKQDSGNWNFRLSHQIRSDFIPEEGKFKPFELSQTTQMKQSLRYDGSNNIELNILRRAIEQKHESADSEDFYQGSINWNAYFWQGNITQQFFYQTGSGRVLQRSYFFQEVALGLGTHSWSDLNANGEKELEEFFEDETTYGDRNYIKVFNFSNSYQTAYNNQLRYLLSLKLPNSWRKSSLLLNMLSRVSGQFQANLENKNTFDAWHDKVNPFDAIEKSESLLSSRDFVKSSVFLNRGGKLNTSFNWTKSERKQLLLNGFDQNKKDVFNWQSSLNITNDWDLLFTYHEAQNSSSSELLESRNYAYGSNGVTPKVQWQHYKNWRVTFGYEYTSKLKDNSSEEKQEGVIIQKIDLNTKWIKTTATMLEASLGFIQLNSSLEDKQSPLAYEMFEGLRAGDNVVWNVNLRKKIIGDLNLNVSYNGRKTPDNRAVQFGSVQLSALF</sequence>
<proteinExistence type="predicted"/>
<dbReference type="RefSeq" id="WP_201919859.1">
    <property type="nucleotide sequence ID" value="NZ_JAERQG010000002.1"/>
</dbReference>
<dbReference type="EMBL" id="JAERQG010000002">
    <property type="protein sequence ID" value="MBL0765336.1"/>
    <property type="molecule type" value="Genomic_DNA"/>
</dbReference>
<evidence type="ECO:0000313" key="1">
    <source>
        <dbReference type="EMBL" id="MBL0765336.1"/>
    </source>
</evidence>
<name>A0A937DJM0_9BACT</name>
<accession>A0A937DJM0</accession>
<protein>
    <submittedName>
        <fullName evidence="1">Uncharacterized protein</fullName>
    </submittedName>
</protein>
<organism evidence="1 2">
    <name type="scientific">Marivirga atlantica</name>
    <dbReference type="NCBI Taxonomy" id="1548457"/>
    <lineage>
        <taxon>Bacteria</taxon>
        <taxon>Pseudomonadati</taxon>
        <taxon>Bacteroidota</taxon>
        <taxon>Cytophagia</taxon>
        <taxon>Cytophagales</taxon>
        <taxon>Marivirgaceae</taxon>
        <taxon>Marivirga</taxon>
    </lineage>
</organism>
<dbReference type="AlphaFoldDB" id="A0A937DJM0"/>
<keyword evidence="2" id="KW-1185">Reference proteome</keyword>
<evidence type="ECO:0000313" key="2">
    <source>
        <dbReference type="Proteomes" id="UP000642920"/>
    </source>
</evidence>